<proteinExistence type="inferred from homology"/>
<comment type="caution">
    <text evidence="6">The sequence shown here is derived from an EMBL/GenBank/DDBJ whole genome shotgun (WGS) entry which is preliminary data.</text>
</comment>
<dbReference type="InterPro" id="IPR024983">
    <property type="entry name" value="CHAT_dom"/>
</dbReference>
<evidence type="ECO:0000259" key="4">
    <source>
        <dbReference type="Pfam" id="PF12770"/>
    </source>
</evidence>
<dbReference type="InterPro" id="IPR051010">
    <property type="entry name" value="BCAA_transport"/>
</dbReference>
<name>A0ABR8B9H1_9NOSO</name>
<evidence type="ECO:0000256" key="1">
    <source>
        <dbReference type="ARBA" id="ARBA00010062"/>
    </source>
</evidence>
<gene>
    <name evidence="6" type="ORF">H6G14_02220</name>
</gene>
<dbReference type="CDD" id="cd06268">
    <property type="entry name" value="PBP1_ABC_transporter_LIVBP-like"/>
    <property type="match status" value="2"/>
</dbReference>
<reference evidence="6 7" key="1">
    <citation type="journal article" date="2020" name="ISME J.">
        <title>Comparative genomics reveals insights into cyanobacterial evolution and habitat adaptation.</title>
        <authorList>
            <person name="Chen M.Y."/>
            <person name="Teng W.K."/>
            <person name="Zhao L."/>
            <person name="Hu C.X."/>
            <person name="Zhou Y.K."/>
            <person name="Han B.P."/>
            <person name="Song L.R."/>
            <person name="Shu W.S."/>
        </authorList>
    </citation>
    <scope>NUCLEOTIDE SEQUENCE [LARGE SCALE GENOMIC DNA]</scope>
    <source>
        <strain evidence="6 7">FACHB-3921</strain>
    </source>
</reference>
<evidence type="ECO:0000313" key="6">
    <source>
        <dbReference type="EMBL" id="MBD2250124.1"/>
    </source>
</evidence>
<dbReference type="Gene3D" id="3.40.50.2300">
    <property type="match status" value="4"/>
</dbReference>
<dbReference type="InterPro" id="IPR028082">
    <property type="entry name" value="Peripla_BP_I"/>
</dbReference>
<accession>A0ABR8B9H1</accession>
<dbReference type="PANTHER" id="PTHR30483:SF6">
    <property type="entry name" value="PERIPLASMIC BINDING PROTEIN OF ABC TRANSPORTER FOR NATURAL AMINO ACIDS"/>
    <property type="match status" value="1"/>
</dbReference>
<feature type="domain" description="CHAT" evidence="4">
    <location>
        <begin position="102"/>
        <end position="361"/>
    </location>
</feature>
<dbReference type="EMBL" id="JACJQL010000002">
    <property type="protein sequence ID" value="MBD2250124.1"/>
    <property type="molecule type" value="Genomic_DNA"/>
</dbReference>
<organism evidence="6 7">
    <name type="scientific">Nostoc parmelioides FACHB-3921</name>
    <dbReference type="NCBI Taxonomy" id="2692909"/>
    <lineage>
        <taxon>Bacteria</taxon>
        <taxon>Bacillati</taxon>
        <taxon>Cyanobacteriota</taxon>
        <taxon>Cyanophyceae</taxon>
        <taxon>Nostocales</taxon>
        <taxon>Nostocaceae</taxon>
        <taxon>Nostoc</taxon>
    </lineage>
</organism>
<evidence type="ECO:0000256" key="2">
    <source>
        <dbReference type="ARBA" id="ARBA00022729"/>
    </source>
</evidence>
<dbReference type="RefSeq" id="WP_190565532.1">
    <property type="nucleotide sequence ID" value="NZ_JACJQL010000002.1"/>
</dbReference>
<keyword evidence="7" id="KW-1185">Reference proteome</keyword>
<keyword evidence="3" id="KW-0472">Membrane</keyword>
<dbReference type="PANTHER" id="PTHR30483">
    <property type="entry name" value="LEUCINE-SPECIFIC-BINDING PROTEIN"/>
    <property type="match status" value="1"/>
</dbReference>
<dbReference type="Pfam" id="PF12770">
    <property type="entry name" value="CHAT"/>
    <property type="match status" value="1"/>
</dbReference>
<comment type="similarity">
    <text evidence="1">Belongs to the leucine-binding protein family.</text>
</comment>
<keyword evidence="3" id="KW-0812">Transmembrane</keyword>
<evidence type="ECO:0000256" key="3">
    <source>
        <dbReference type="SAM" id="Phobius"/>
    </source>
</evidence>
<dbReference type="Pfam" id="PF13458">
    <property type="entry name" value="Peripla_BP_6"/>
    <property type="match status" value="2"/>
</dbReference>
<keyword evidence="3" id="KW-1133">Transmembrane helix</keyword>
<protein>
    <submittedName>
        <fullName evidence="6">ABC transporter substrate-binding protein</fullName>
    </submittedName>
</protein>
<keyword evidence="2" id="KW-0732">Signal</keyword>
<evidence type="ECO:0000259" key="5">
    <source>
        <dbReference type="Pfam" id="PF13458"/>
    </source>
</evidence>
<feature type="domain" description="Leucine-binding protein" evidence="5">
    <location>
        <begin position="457"/>
        <end position="799"/>
    </location>
</feature>
<dbReference type="InterPro" id="IPR028081">
    <property type="entry name" value="Leu-bd"/>
</dbReference>
<dbReference type="Proteomes" id="UP000621307">
    <property type="component" value="Unassembled WGS sequence"/>
</dbReference>
<dbReference type="SUPFAM" id="SSF53822">
    <property type="entry name" value="Periplasmic binding protein-like I"/>
    <property type="match status" value="2"/>
</dbReference>
<feature type="transmembrane region" description="Helical" evidence="3">
    <location>
        <begin position="362"/>
        <end position="384"/>
    </location>
</feature>
<feature type="domain" description="Leucine-binding protein" evidence="5">
    <location>
        <begin position="889"/>
        <end position="1220"/>
    </location>
</feature>
<sequence>MGKLVIFEIGEGSFQQGFPVKIRIGEERKRDSTEILGRLPPALTIPQHYYEWQSSYRHLPANWLITVPETQITNVSTIETCHHAAQRFQFSFNEWLNQPVVRQLERQLLQRVGDWQDVRFILQTQDALLRRIPWHLWDIFPDSHPRPEIIVSSEYEPSKKQLTNPVRILVVLGNNQGIDIQQDLETIRNLPNAIIELLQEPSRQQLRDKLWTQSWDIFFFAGHSCSYQDDISGQIQINAQETLSLDSLRHTLRHAVKKGLKLAIFNSCDGVGLARNLADVRIPYTIVMREPVPDIVAQHFLRYFLTAFASGESLYASVQQSRARLQEELENDYPCASWLPVIFQNPAAAELKYPQPSNWAKIGLNAAILIGLFVTGSYIFTIVVNELKFRGRFSDGNNLLVQTLTTTHKQEGIKAFQQGNYQLAQEKFQASLRDYYNDPETLIYLNNAKVANQPILKIGVAVPIGTNSNVAQEILRGVAQAQQEINHQGGIHGKFLKVVIANDDNKPEIAKQVAQRFVQDADILAVVGHNSSDASVPASDIYQAGKLVMVSPTSSSTRLTDRPRPDSHGNYIYRTIISFNVIAESLAEYAKNAGINRIMICSDSQAADQSFEQAFVNAIIYKRLQHINNINCDFASEVFRPETIVKDAIAQNVDAILLNPQVDRMGKAVEIAEFNQGKLRLLGNPSLQTKTILDAGNVIKGMVIATPWLADVSPNQEFVQNAKNLWREPDLITWRTATAFDATKAIAAALKQEDDTRIGIQKAFARNFSLQSATGTIQFLSWGDRKGDRVGNAILVEVKPDSKAPSGYSFVPKNSLQHRISLGDKILVQDNPSHEKQLGVEAFAVGNYRQAIALFQLSLQKVFNDPETRIYLQNSLAARSGKILRIAVSVPIGSNLNVAKEILQGVAQAQDEINRQGGIQGHLLQVEIATDDNNPEIAQQLANHFVADKQILAVIGHNASDASVAACPIYQAGKLVNISPTSFSLKLSGCGAYIFRTAPNIRLIADVLSNYAIKKLRTKNLAVCVDEQAIDNQSFRDEFTSAIIIHGGNLVNIPCDFSAPDFNPNQVITEAISSGANGLVLAPHIDRINKALDIAAANKGRLRLFASPTLYTSQTLQQGQADVNGLMLAVPWHPDGNTQNNFSQNAQRLWGNSVTWRSATSYDATLAVIAGLQQSKNREELQRVLRNPKFYAVGATGKIRFFPSGDRYLKNDTILVKIQASKASATGYDFFLLNAARNKISKTNRF</sequence>
<evidence type="ECO:0000313" key="7">
    <source>
        <dbReference type="Proteomes" id="UP000621307"/>
    </source>
</evidence>